<keyword evidence="3" id="KW-1185">Reference proteome</keyword>
<evidence type="ECO:0000256" key="1">
    <source>
        <dbReference type="SAM" id="MobiDB-lite"/>
    </source>
</evidence>
<feature type="region of interest" description="Disordered" evidence="1">
    <location>
        <begin position="44"/>
        <end position="63"/>
    </location>
</feature>
<gene>
    <name evidence="2" type="ORF">E2C01_016657</name>
</gene>
<evidence type="ECO:0000313" key="2">
    <source>
        <dbReference type="EMBL" id="MPC23599.1"/>
    </source>
</evidence>
<protein>
    <submittedName>
        <fullName evidence="2">Uncharacterized protein</fullName>
    </submittedName>
</protein>
<accession>A0A5B7DRA6</accession>
<dbReference type="Proteomes" id="UP000324222">
    <property type="component" value="Unassembled WGS sequence"/>
</dbReference>
<dbReference type="AlphaFoldDB" id="A0A5B7DRA6"/>
<proteinExistence type="predicted"/>
<evidence type="ECO:0000313" key="3">
    <source>
        <dbReference type="Proteomes" id="UP000324222"/>
    </source>
</evidence>
<sequence length="108" mass="11813">MVIKTLPCNSPDRPYETPPIALSCTNQRTVLSARLVIRVRESRRFPGRAHRPASHHDTHTSVDAASSDLYQPLCGEASSTHCGTTDLASTLMAAAGKRTIVIIDWQVM</sequence>
<name>A0A5B7DRA6_PORTR</name>
<organism evidence="2 3">
    <name type="scientific">Portunus trituberculatus</name>
    <name type="common">Swimming crab</name>
    <name type="synonym">Neptunus trituberculatus</name>
    <dbReference type="NCBI Taxonomy" id="210409"/>
    <lineage>
        <taxon>Eukaryota</taxon>
        <taxon>Metazoa</taxon>
        <taxon>Ecdysozoa</taxon>
        <taxon>Arthropoda</taxon>
        <taxon>Crustacea</taxon>
        <taxon>Multicrustacea</taxon>
        <taxon>Malacostraca</taxon>
        <taxon>Eumalacostraca</taxon>
        <taxon>Eucarida</taxon>
        <taxon>Decapoda</taxon>
        <taxon>Pleocyemata</taxon>
        <taxon>Brachyura</taxon>
        <taxon>Eubrachyura</taxon>
        <taxon>Portunoidea</taxon>
        <taxon>Portunidae</taxon>
        <taxon>Portuninae</taxon>
        <taxon>Portunus</taxon>
    </lineage>
</organism>
<reference evidence="2 3" key="1">
    <citation type="submission" date="2019-05" db="EMBL/GenBank/DDBJ databases">
        <title>Another draft genome of Portunus trituberculatus and its Hox gene families provides insights of decapod evolution.</title>
        <authorList>
            <person name="Jeong J.-H."/>
            <person name="Song I."/>
            <person name="Kim S."/>
            <person name="Choi T."/>
            <person name="Kim D."/>
            <person name="Ryu S."/>
            <person name="Kim W."/>
        </authorList>
    </citation>
    <scope>NUCLEOTIDE SEQUENCE [LARGE SCALE GENOMIC DNA]</scope>
    <source>
        <tissue evidence="2">Muscle</tissue>
    </source>
</reference>
<dbReference type="EMBL" id="VSRR010001228">
    <property type="protein sequence ID" value="MPC23599.1"/>
    <property type="molecule type" value="Genomic_DNA"/>
</dbReference>
<comment type="caution">
    <text evidence="2">The sequence shown here is derived from an EMBL/GenBank/DDBJ whole genome shotgun (WGS) entry which is preliminary data.</text>
</comment>